<comment type="caution">
    <text evidence="19">The sequence shown here is derived from an EMBL/GenBank/DDBJ whole genome shotgun (WGS) entry which is preliminary data.</text>
</comment>
<evidence type="ECO:0000256" key="15">
    <source>
        <dbReference type="ARBA" id="ARBA00048041"/>
    </source>
</evidence>
<dbReference type="EC" id="1.-.-.-" evidence="18"/>
<keyword evidence="9" id="KW-1133">Transmembrane helix</keyword>
<evidence type="ECO:0000313" key="19">
    <source>
        <dbReference type="EMBL" id="GFT74281.1"/>
    </source>
</evidence>
<evidence type="ECO:0000256" key="13">
    <source>
        <dbReference type="ARBA" id="ARBA00045957"/>
    </source>
</evidence>
<evidence type="ECO:0000256" key="1">
    <source>
        <dbReference type="ARBA" id="ARBA00001974"/>
    </source>
</evidence>
<dbReference type="GO" id="GO:0034899">
    <property type="term" value="F:trimethylamine monooxygenase activity"/>
    <property type="evidence" value="ECO:0007669"/>
    <property type="project" value="UniProtKB-EC"/>
</dbReference>
<comment type="catalytic activity">
    <reaction evidence="15">
        <text>hypotaurine + NADPH + O2 + H(+) = taurine + NADP(+) + H2O</text>
        <dbReference type="Rhea" id="RHEA:69819"/>
        <dbReference type="ChEBI" id="CHEBI:15377"/>
        <dbReference type="ChEBI" id="CHEBI:15378"/>
        <dbReference type="ChEBI" id="CHEBI:15379"/>
        <dbReference type="ChEBI" id="CHEBI:57783"/>
        <dbReference type="ChEBI" id="CHEBI:57853"/>
        <dbReference type="ChEBI" id="CHEBI:58349"/>
        <dbReference type="ChEBI" id="CHEBI:507393"/>
        <dbReference type="EC" id="1.14.13.8"/>
    </reaction>
    <physiologicalReaction direction="left-to-right" evidence="15">
        <dbReference type="Rhea" id="RHEA:69820"/>
    </physiologicalReaction>
</comment>
<dbReference type="Gene3D" id="3.50.50.60">
    <property type="entry name" value="FAD/NAD(P)-binding domain"/>
    <property type="match status" value="3"/>
</dbReference>
<dbReference type="GO" id="GO:0050661">
    <property type="term" value="F:NADP binding"/>
    <property type="evidence" value="ECO:0007669"/>
    <property type="project" value="InterPro"/>
</dbReference>
<dbReference type="PRINTS" id="PR00370">
    <property type="entry name" value="FMOXYGENASE"/>
</dbReference>
<dbReference type="GO" id="GO:0004499">
    <property type="term" value="F:N,N-dimethylaniline monooxygenase activity"/>
    <property type="evidence" value="ECO:0007669"/>
    <property type="project" value="InterPro"/>
</dbReference>
<keyword evidence="8" id="KW-0521">NADP</keyword>
<evidence type="ECO:0000256" key="16">
    <source>
        <dbReference type="ARBA" id="ARBA00048088"/>
    </source>
</evidence>
<evidence type="ECO:0000256" key="9">
    <source>
        <dbReference type="ARBA" id="ARBA00022989"/>
    </source>
</evidence>
<evidence type="ECO:0000313" key="20">
    <source>
        <dbReference type="Proteomes" id="UP000887013"/>
    </source>
</evidence>
<reference evidence="19" key="1">
    <citation type="submission" date="2020-08" db="EMBL/GenBank/DDBJ databases">
        <title>Multicomponent nature underlies the extraordinary mechanical properties of spider dragline silk.</title>
        <authorList>
            <person name="Kono N."/>
            <person name="Nakamura H."/>
            <person name="Mori M."/>
            <person name="Yoshida Y."/>
            <person name="Ohtoshi R."/>
            <person name="Malay A.D."/>
            <person name="Moran D.A.P."/>
            <person name="Tomita M."/>
            <person name="Numata K."/>
            <person name="Arakawa K."/>
        </authorList>
    </citation>
    <scope>NUCLEOTIDE SEQUENCE</scope>
</reference>
<keyword evidence="6" id="KW-0256">Endoplasmic reticulum</keyword>
<comment type="catalytic activity">
    <reaction evidence="16">
        <text>trimethylamine + NADPH + O2 = trimethylamine N-oxide + NADP(+) + H2O</text>
        <dbReference type="Rhea" id="RHEA:31979"/>
        <dbReference type="ChEBI" id="CHEBI:15377"/>
        <dbReference type="ChEBI" id="CHEBI:15379"/>
        <dbReference type="ChEBI" id="CHEBI:15724"/>
        <dbReference type="ChEBI" id="CHEBI:57783"/>
        <dbReference type="ChEBI" id="CHEBI:58349"/>
        <dbReference type="ChEBI" id="CHEBI:58389"/>
        <dbReference type="EC" id="1.14.13.148"/>
    </reaction>
    <physiologicalReaction direction="left-to-right" evidence="16">
        <dbReference type="Rhea" id="RHEA:31980"/>
    </physiologicalReaction>
</comment>
<dbReference type="InterPro" id="IPR050346">
    <property type="entry name" value="FMO-like"/>
</dbReference>
<dbReference type="Pfam" id="PF00743">
    <property type="entry name" value="FMO-like"/>
    <property type="match status" value="1"/>
</dbReference>
<name>A0A8X6PLD1_NEPPI</name>
<keyword evidence="4 18" id="KW-0285">Flavoprotein</keyword>
<evidence type="ECO:0000256" key="8">
    <source>
        <dbReference type="ARBA" id="ARBA00022857"/>
    </source>
</evidence>
<dbReference type="InterPro" id="IPR000960">
    <property type="entry name" value="Flavin_mOase"/>
</dbReference>
<dbReference type="EMBL" id="BMAW01021696">
    <property type="protein sequence ID" value="GFT74281.1"/>
    <property type="molecule type" value="Genomic_DNA"/>
</dbReference>
<dbReference type="FunFam" id="3.50.50.60:FF:000159">
    <property type="entry name" value="Dimethylaniline monooxygenase [N-oxide-forming]"/>
    <property type="match status" value="1"/>
</dbReference>
<evidence type="ECO:0000256" key="14">
    <source>
        <dbReference type="ARBA" id="ARBA00047338"/>
    </source>
</evidence>
<protein>
    <recommendedName>
        <fullName evidence="18">Flavin-containing monooxygenase</fullName>
        <ecNumber evidence="18">1.-.-.-</ecNumber>
    </recommendedName>
</protein>
<dbReference type="GO" id="GO:0050660">
    <property type="term" value="F:flavin adenine dinucleotide binding"/>
    <property type="evidence" value="ECO:0007669"/>
    <property type="project" value="InterPro"/>
</dbReference>
<comment type="function">
    <text evidence="13">Broad spectrum monooxygenase that catalyzes the oxygenation of a wide variety of nitrogen- and sulfur-containing compounds including xenobiotics. Catalyzes the S-oxygenation of hypotaurine to produce taurine, an organic osmolyte involved in cell volume regulation as well as a variety of cytoprotective and developmental processes. In vitro, catalyzes the N-oxygenation of trimethylamine (TMA) to produce trimethylamine N-oxide (TMAO) and could therefore participate to the detoxification of this compound that is generated by the action of gut microbiota from dietary precursors such as choline, choline containing compounds, betaine or L-carnitine.</text>
</comment>
<dbReference type="AlphaFoldDB" id="A0A8X6PLD1"/>
<comment type="catalytic activity">
    <reaction evidence="17">
        <text>N,N-dimethylaniline + NADPH + O2 + H(+) = N,N-dimethylaniline N-oxide + NADP(+) + H2O</text>
        <dbReference type="Rhea" id="RHEA:24468"/>
        <dbReference type="ChEBI" id="CHEBI:15377"/>
        <dbReference type="ChEBI" id="CHEBI:15378"/>
        <dbReference type="ChEBI" id="CHEBI:15379"/>
        <dbReference type="ChEBI" id="CHEBI:16269"/>
        <dbReference type="ChEBI" id="CHEBI:17735"/>
        <dbReference type="ChEBI" id="CHEBI:57783"/>
        <dbReference type="ChEBI" id="CHEBI:58349"/>
        <dbReference type="EC" id="1.14.13.8"/>
    </reaction>
    <physiologicalReaction direction="left-to-right" evidence="17">
        <dbReference type="Rhea" id="RHEA:24469"/>
    </physiologicalReaction>
</comment>
<dbReference type="GO" id="GO:0005789">
    <property type="term" value="C:endoplasmic reticulum membrane"/>
    <property type="evidence" value="ECO:0007669"/>
    <property type="project" value="UniProtKB-SubCell"/>
</dbReference>
<evidence type="ECO:0000256" key="5">
    <source>
        <dbReference type="ARBA" id="ARBA00022692"/>
    </source>
</evidence>
<accession>A0A8X6PLD1</accession>
<dbReference type="Proteomes" id="UP000887013">
    <property type="component" value="Unassembled WGS sequence"/>
</dbReference>
<evidence type="ECO:0000256" key="17">
    <source>
        <dbReference type="ARBA" id="ARBA00049443"/>
    </source>
</evidence>
<keyword evidence="5" id="KW-0812">Transmembrane</keyword>
<evidence type="ECO:0000256" key="11">
    <source>
        <dbReference type="ARBA" id="ARBA00023033"/>
    </source>
</evidence>
<keyword evidence="12" id="KW-0472">Membrane</keyword>
<evidence type="ECO:0000256" key="18">
    <source>
        <dbReference type="RuleBase" id="RU361177"/>
    </source>
</evidence>
<keyword evidence="11 18" id="KW-0503">Monooxygenase</keyword>
<comment type="subcellular location">
    <subcellularLocation>
        <location evidence="2">Endoplasmic reticulum membrane</location>
        <topology evidence="2">Single-pass membrane protein</topology>
    </subcellularLocation>
</comment>
<organism evidence="19 20">
    <name type="scientific">Nephila pilipes</name>
    <name type="common">Giant wood spider</name>
    <name type="synonym">Nephila maculata</name>
    <dbReference type="NCBI Taxonomy" id="299642"/>
    <lineage>
        <taxon>Eukaryota</taxon>
        <taxon>Metazoa</taxon>
        <taxon>Ecdysozoa</taxon>
        <taxon>Arthropoda</taxon>
        <taxon>Chelicerata</taxon>
        <taxon>Arachnida</taxon>
        <taxon>Araneae</taxon>
        <taxon>Araneomorphae</taxon>
        <taxon>Entelegynae</taxon>
        <taxon>Araneoidea</taxon>
        <taxon>Nephilidae</taxon>
        <taxon>Nephila</taxon>
    </lineage>
</organism>
<keyword evidence="20" id="KW-1185">Reference proteome</keyword>
<dbReference type="OrthoDB" id="66881at2759"/>
<evidence type="ECO:0000256" key="10">
    <source>
        <dbReference type="ARBA" id="ARBA00023002"/>
    </source>
</evidence>
<sequence length="610" mass="71037">MSLLYSGYFTKRKYRVKSTKKDGNKSLVIERKENMRSKWCKEYNVNCDLKPEEQKYQEIKRESKVKDNWTMTMKTEEVLEMEEELKKSKNNTIKRKKRIAVIGAGCSGMAAVAMLKEEGMEPVCFEKTDKPGGTWCYREETIEGVASIMPTTIINHSKEMGAYSTFPPPKEFNNYMRHNEVYEYFIEYWSQYDCFRHVRVNMDVISVKRAKDYDETGRWNITVKNLMTNEISRDVYDGVMVCVGHINRPKMGNFPGLEKFKGKIMHTHSLKGVDEFKGQKVVIVGIGCSALDAAVETSCVAKQVYLSTKTGAHIMTRVGPRGYPMDYVLLRRYLTGFLDYWPRDWCSEFLEKKYLDPKFDHKMYNIRPQYHMLSKDPIINDHIGSKLLSGSVILKGDISYITETGVVFKGDNHETEADSIIMATGYTWKFPFLDEDIILQEDGRIKLYKCMYPPHLKHSTLVITGFVLVWGPGLPVGEIQARYAAHIFSGKGRLPSVKAMEKDIERRHNRNAKWYAPNDKMTIRVDYIQYMDEIASLLGVKPNLLKLFFTDVRLFWKLYWGPSVSYQYRLKGPHKWRGARDAIMTTENRLLYPLQLDRVKEDKEHNRTHT</sequence>
<evidence type="ECO:0000256" key="2">
    <source>
        <dbReference type="ARBA" id="ARBA00004389"/>
    </source>
</evidence>
<evidence type="ECO:0000256" key="7">
    <source>
        <dbReference type="ARBA" id="ARBA00022827"/>
    </source>
</evidence>
<evidence type="ECO:0000256" key="6">
    <source>
        <dbReference type="ARBA" id="ARBA00022824"/>
    </source>
</evidence>
<comment type="catalytic activity">
    <reaction evidence="14">
        <text>hypotaurine + NADH + O2 + H(+) = taurine + NAD(+) + H2O</text>
        <dbReference type="Rhea" id="RHEA:74111"/>
        <dbReference type="ChEBI" id="CHEBI:15377"/>
        <dbReference type="ChEBI" id="CHEBI:15378"/>
        <dbReference type="ChEBI" id="CHEBI:15379"/>
        <dbReference type="ChEBI" id="CHEBI:57540"/>
        <dbReference type="ChEBI" id="CHEBI:57853"/>
        <dbReference type="ChEBI" id="CHEBI:57945"/>
        <dbReference type="ChEBI" id="CHEBI:507393"/>
        <dbReference type="EC" id="1.14.13.8"/>
    </reaction>
    <physiologicalReaction direction="left-to-right" evidence="14">
        <dbReference type="Rhea" id="RHEA:74112"/>
    </physiologicalReaction>
</comment>
<dbReference type="PIRSF" id="PIRSF000332">
    <property type="entry name" value="FMO"/>
    <property type="match status" value="1"/>
</dbReference>
<dbReference type="InterPro" id="IPR036188">
    <property type="entry name" value="FAD/NAD-bd_sf"/>
</dbReference>
<gene>
    <name evidence="19" type="primary">Fmo5</name>
    <name evidence="19" type="ORF">NPIL_455841</name>
</gene>
<comment type="similarity">
    <text evidence="3 18">Belongs to the FMO family.</text>
</comment>
<dbReference type="SUPFAM" id="SSF51905">
    <property type="entry name" value="FAD/NAD(P)-binding domain"/>
    <property type="match status" value="2"/>
</dbReference>
<keyword evidence="7 18" id="KW-0274">FAD</keyword>
<comment type="cofactor">
    <cofactor evidence="1 18">
        <name>FAD</name>
        <dbReference type="ChEBI" id="CHEBI:57692"/>
    </cofactor>
</comment>
<evidence type="ECO:0000256" key="3">
    <source>
        <dbReference type="ARBA" id="ARBA00009183"/>
    </source>
</evidence>
<evidence type="ECO:0000256" key="12">
    <source>
        <dbReference type="ARBA" id="ARBA00023136"/>
    </source>
</evidence>
<dbReference type="InterPro" id="IPR020946">
    <property type="entry name" value="Flavin_mOase-like"/>
</dbReference>
<dbReference type="PANTHER" id="PTHR23023">
    <property type="entry name" value="DIMETHYLANILINE MONOOXYGENASE"/>
    <property type="match status" value="1"/>
</dbReference>
<keyword evidence="10 18" id="KW-0560">Oxidoreductase</keyword>
<proteinExistence type="inferred from homology"/>
<evidence type="ECO:0000256" key="4">
    <source>
        <dbReference type="ARBA" id="ARBA00022630"/>
    </source>
</evidence>